<gene>
    <name evidence="3" type="ORF">GNZ12_06320</name>
</gene>
<accession>A0ABX2BJ21</accession>
<proteinExistence type="predicted"/>
<feature type="domain" description="TniQ" evidence="2">
    <location>
        <begin position="21"/>
        <end position="61"/>
    </location>
</feature>
<protein>
    <recommendedName>
        <fullName evidence="2">TniQ domain-containing protein</fullName>
    </recommendedName>
</protein>
<evidence type="ECO:0000256" key="1">
    <source>
        <dbReference type="SAM" id="MobiDB-lite"/>
    </source>
</evidence>
<organism evidence="3 4">
    <name type="scientific">Paraburkholderia solitsugae</name>
    <dbReference type="NCBI Taxonomy" id="2675748"/>
    <lineage>
        <taxon>Bacteria</taxon>
        <taxon>Pseudomonadati</taxon>
        <taxon>Pseudomonadota</taxon>
        <taxon>Betaproteobacteria</taxon>
        <taxon>Burkholderiales</taxon>
        <taxon>Burkholderiaceae</taxon>
        <taxon>Paraburkholderia</taxon>
    </lineage>
</organism>
<evidence type="ECO:0000313" key="3">
    <source>
        <dbReference type="EMBL" id="NPT40937.1"/>
    </source>
</evidence>
<comment type="caution">
    <text evidence="3">The sequence shown here is derived from an EMBL/GenBank/DDBJ whole genome shotgun (WGS) entry which is preliminary data.</text>
</comment>
<sequence>MHASAGRRMGKRASPDPNGQTGDTRVNKIRYCPECMTQSRHIRSRWRLTVFDVCTIHHIRLKDDLVEPVMTRGYRQENRYFVTEVTDEQFWAGAVCPMPSERRHVDRLWSGFERSIVENDTPGAFEQLTCILFLEALLDALRRVSRYLSPQSCSQRLFKCGVRGHRDD</sequence>
<evidence type="ECO:0000259" key="2">
    <source>
        <dbReference type="Pfam" id="PF06527"/>
    </source>
</evidence>
<feature type="region of interest" description="Disordered" evidence="1">
    <location>
        <begin position="1"/>
        <end position="25"/>
    </location>
</feature>
<reference evidence="3 4" key="1">
    <citation type="submission" date="2019-11" db="EMBL/GenBank/DDBJ databases">
        <title>Metabolism of dissolved organic matter in forest soils.</title>
        <authorList>
            <person name="Cyle K.T."/>
            <person name="Wilhelm R.C."/>
            <person name="Martinez C.E."/>
        </authorList>
    </citation>
    <scope>NUCLEOTIDE SEQUENCE [LARGE SCALE GENOMIC DNA]</scope>
    <source>
        <strain evidence="3 4">1N</strain>
    </source>
</reference>
<dbReference type="EMBL" id="WOEY01000025">
    <property type="protein sequence ID" value="NPT40937.1"/>
    <property type="molecule type" value="Genomic_DNA"/>
</dbReference>
<name>A0ABX2BJ21_9BURK</name>
<evidence type="ECO:0000313" key="4">
    <source>
        <dbReference type="Proteomes" id="UP000652198"/>
    </source>
</evidence>
<dbReference type="Proteomes" id="UP000652198">
    <property type="component" value="Unassembled WGS sequence"/>
</dbReference>
<dbReference type="Pfam" id="PF06527">
    <property type="entry name" value="TniQ"/>
    <property type="match status" value="1"/>
</dbReference>
<dbReference type="InterPro" id="IPR009492">
    <property type="entry name" value="TniQ"/>
</dbReference>
<keyword evidence="4" id="KW-1185">Reference proteome</keyword>